<accession>A0A643FMH2</accession>
<evidence type="ECO:0000313" key="1">
    <source>
        <dbReference type="EMBL" id="QOT77898.1"/>
    </source>
</evidence>
<sequence length="124" mass="12599">MASSSGSHQLGGELGGGDDAVGLFGGAGLCGGANALGFGNHLAGLGGFDLRNAVVWHEGIELLAAHQNVGVRGEVIRGRDLGDDGQAGQEPHLDLLTHFPRLLGLLAHLCLRRTAVNVSGMNKG</sequence>
<dbReference type="Proteomes" id="UP000397656">
    <property type="component" value="Chromosome 1"/>
</dbReference>
<dbReference type="RefSeq" id="WP_150990584.1">
    <property type="nucleotide sequence ID" value="NZ_CP062803.1"/>
</dbReference>
<dbReference type="AlphaFoldDB" id="A0A643FMH2"/>
<gene>
    <name evidence="1" type="ORF">F7R26_007700</name>
</gene>
<dbReference type="GeneID" id="98400790"/>
<proteinExistence type="predicted"/>
<organism evidence="1 2">
    <name type="scientific">Cupriavidus basilensis</name>
    <dbReference type="NCBI Taxonomy" id="68895"/>
    <lineage>
        <taxon>Bacteria</taxon>
        <taxon>Pseudomonadati</taxon>
        <taxon>Pseudomonadota</taxon>
        <taxon>Betaproteobacteria</taxon>
        <taxon>Burkholderiales</taxon>
        <taxon>Burkholderiaceae</taxon>
        <taxon>Cupriavidus</taxon>
    </lineage>
</organism>
<dbReference type="EMBL" id="CP062803">
    <property type="protein sequence ID" value="QOT77898.1"/>
    <property type="molecule type" value="Genomic_DNA"/>
</dbReference>
<name>A0A643FMH2_9BURK</name>
<evidence type="ECO:0000313" key="2">
    <source>
        <dbReference type="Proteomes" id="UP000397656"/>
    </source>
</evidence>
<protein>
    <submittedName>
        <fullName evidence="1">Uncharacterized protein</fullName>
    </submittedName>
</protein>
<reference evidence="1 2" key="1">
    <citation type="submission" date="2020-10" db="EMBL/GenBank/DDBJ databases">
        <title>Complete genome sequence of Cupriavidus basilensis CCUG 49340T.</title>
        <authorList>
            <person name="Salva-Serra F."/>
            <person name="Donoso R.A."/>
            <person name="Cho K.H."/>
            <person name="Yoo J.A."/>
            <person name="Lee K."/>
            <person name="Yoon S.-H."/>
            <person name="Perez-Pantoja D."/>
            <person name="Moore E.R.B."/>
        </authorList>
    </citation>
    <scope>NUCLEOTIDE SEQUENCE [LARGE SCALE GENOMIC DNA]</scope>
    <source>
        <strain evidence="2">CCUG 49340</strain>
    </source>
</reference>